<dbReference type="OrthoDB" id="5343383at2759"/>
<protein>
    <submittedName>
        <fullName evidence="1">Uncharacterized protein</fullName>
    </submittedName>
</protein>
<gene>
    <name evidence="1" type="ORF">EJ04DRAFT_578037</name>
</gene>
<evidence type="ECO:0000313" key="1">
    <source>
        <dbReference type="EMBL" id="KAF2732844.1"/>
    </source>
</evidence>
<accession>A0A9P4QXF3</accession>
<keyword evidence="2" id="KW-1185">Reference proteome</keyword>
<organism evidence="1 2">
    <name type="scientific">Polyplosphaeria fusca</name>
    <dbReference type="NCBI Taxonomy" id="682080"/>
    <lineage>
        <taxon>Eukaryota</taxon>
        <taxon>Fungi</taxon>
        <taxon>Dikarya</taxon>
        <taxon>Ascomycota</taxon>
        <taxon>Pezizomycotina</taxon>
        <taxon>Dothideomycetes</taxon>
        <taxon>Pleosporomycetidae</taxon>
        <taxon>Pleosporales</taxon>
        <taxon>Tetraplosphaeriaceae</taxon>
        <taxon>Polyplosphaeria</taxon>
    </lineage>
</organism>
<name>A0A9P4QXF3_9PLEO</name>
<dbReference type="AlphaFoldDB" id="A0A9P4QXF3"/>
<dbReference type="EMBL" id="ML996170">
    <property type="protein sequence ID" value="KAF2732844.1"/>
    <property type="molecule type" value="Genomic_DNA"/>
</dbReference>
<dbReference type="Proteomes" id="UP000799444">
    <property type="component" value="Unassembled WGS sequence"/>
</dbReference>
<evidence type="ECO:0000313" key="2">
    <source>
        <dbReference type="Proteomes" id="UP000799444"/>
    </source>
</evidence>
<reference evidence="1" key="1">
    <citation type="journal article" date="2020" name="Stud. Mycol.">
        <title>101 Dothideomycetes genomes: a test case for predicting lifestyles and emergence of pathogens.</title>
        <authorList>
            <person name="Haridas S."/>
            <person name="Albert R."/>
            <person name="Binder M."/>
            <person name="Bloem J."/>
            <person name="Labutti K."/>
            <person name="Salamov A."/>
            <person name="Andreopoulos B."/>
            <person name="Baker S."/>
            <person name="Barry K."/>
            <person name="Bills G."/>
            <person name="Bluhm B."/>
            <person name="Cannon C."/>
            <person name="Castanera R."/>
            <person name="Culley D."/>
            <person name="Daum C."/>
            <person name="Ezra D."/>
            <person name="Gonzalez J."/>
            <person name="Henrissat B."/>
            <person name="Kuo A."/>
            <person name="Liang C."/>
            <person name="Lipzen A."/>
            <person name="Lutzoni F."/>
            <person name="Magnuson J."/>
            <person name="Mondo S."/>
            <person name="Nolan M."/>
            <person name="Ohm R."/>
            <person name="Pangilinan J."/>
            <person name="Park H.-J."/>
            <person name="Ramirez L."/>
            <person name="Alfaro M."/>
            <person name="Sun H."/>
            <person name="Tritt A."/>
            <person name="Yoshinaga Y."/>
            <person name="Zwiers L.-H."/>
            <person name="Turgeon B."/>
            <person name="Goodwin S."/>
            <person name="Spatafora J."/>
            <person name="Crous P."/>
            <person name="Grigoriev I."/>
        </authorList>
    </citation>
    <scope>NUCLEOTIDE SEQUENCE</scope>
    <source>
        <strain evidence="1">CBS 125425</strain>
    </source>
</reference>
<comment type="caution">
    <text evidence="1">The sequence shown here is derived from an EMBL/GenBank/DDBJ whole genome shotgun (WGS) entry which is preliminary data.</text>
</comment>
<proteinExistence type="predicted"/>
<sequence length="342" mass="39150">MTNTIPDPQSESALFRLPAELRNCIYEFACTLDMPVFDAKTGLIECTYNADPCHTLNLLLTCRLISSELDRSLIPEHNTAYCRDDVVSAVTDYYKFLINFYLHDSLQLAPAGSGWTNITPLTLKKTDAVIDLVRHLPYFIYFVDIYPYTKPVRYGSISSDSDRGGMEICHVVGPGETRDADEYRFLTPEHVVTIAEAEHSEGCFILFDTHRGTLTLVDVSDGVVGPISGGLSQELEELADEGEILMEKEGTDGESWREWQTYYCEEFFERLQTEFRNLEVIPHSHHEVRYPSSSEKSEEQQCRIFMQRNGWPDQGWVKDELIMKTIRKIWDPEASDGENNEE</sequence>